<reference evidence="1" key="1">
    <citation type="submission" date="2023-04" db="EMBL/GenBank/DDBJ databases">
        <title>Draft Genome sequencing of Naganishia species isolated from polar environments using Oxford Nanopore Technology.</title>
        <authorList>
            <person name="Leo P."/>
            <person name="Venkateswaran K."/>
        </authorList>
    </citation>
    <scope>NUCLEOTIDE SEQUENCE</scope>
    <source>
        <strain evidence="1">MNA-CCFEE 5423</strain>
    </source>
</reference>
<evidence type="ECO:0000313" key="1">
    <source>
        <dbReference type="EMBL" id="KAJ9091721.1"/>
    </source>
</evidence>
<dbReference type="Proteomes" id="UP001227268">
    <property type="component" value="Unassembled WGS sequence"/>
</dbReference>
<comment type="caution">
    <text evidence="1">The sequence shown here is derived from an EMBL/GenBank/DDBJ whole genome shotgun (WGS) entry which is preliminary data.</text>
</comment>
<evidence type="ECO:0000313" key="2">
    <source>
        <dbReference type="Proteomes" id="UP001227268"/>
    </source>
</evidence>
<protein>
    <submittedName>
        <fullName evidence="1">Uncharacterized protein</fullName>
    </submittedName>
</protein>
<proteinExistence type="predicted"/>
<sequence>MSAKWFDHLPQPVNQPVHMSIEGLHERLTSKVAGKDFIVVDVRRTDIEEPDNHLIKQAINLPAQTFYQTLPGICSVLANIPEVIFHCSSSNGRGPRSAAWYQDELDDKGIVTSQAFVLTGGINAWVARYPDWVVRA</sequence>
<name>A0ACC2UZ18_9TREE</name>
<keyword evidence="2" id="KW-1185">Reference proteome</keyword>
<dbReference type="EMBL" id="JASBWT010000047">
    <property type="protein sequence ID" value="KAJ9091721.1"/>
    <property type="molecule type" value="Genomic_DNA"/>
</dbReference>
<accession>A0ACC2UZ18</accession>
<organism evidence="1 2">
    <name type="scientific">Naganishia friedmannii</name>
    <dbReference type="NCBI Taxonomy" id="89922"/>
    <lineage>
        <taxon>Eukaryota</taxon>
        <taxon>Fungi</taxon>
        <taxon>Dikarya</taxon>
        <taxon>Basidiomycota</taxon>
        <taxon>Agaricomycotina</taxon>
        <taxon>Tremellomycetes</taxon>
        <taxon>Filobasidiales</taxon>
        <taxon>Filobasidiaceae</taxon>
        <taxon>Naganishia</taxon>
    </lineage>
</organism>
<gene>
    <name evidence="1" type="ORF">QFC21_007116</name>
</gene>